<accession>A0ABU2KIG6</accession>
<keyword evidence="4" id="KW-1185">Reference proteome</keyword>
<dbReference type="Proteomes" id="UP001182991">
    <property type="component" value="Unassembled WGS sequence"/>
</dbReference>
<sequence>MKKIIYLTFLISTLTNAQSQIGNIIDGIGNYEQFGPIVRISDDGSKIAVGSWASDVQGNNSGQVNIYDLNNGSWTQLGSSLNGSSANDNFGISLSLSENGNIIAIGAPNYNGSSNDIGQVKIFALNNGQWSQMGNTLLGTENNHFFGASISLSNDGNILAIGAPGFGNDDSGQIKVYSYSAGNWNILGSSINGDNNDNFFGQVVELSGDGNNVAITDFNYEQIASKLGKVKIYNLNNNSWLQKGSTIFNELGDNNLSNSISLNHIGQELVIGIPGNDENGTDSGKIQSFTFQNDDWSQVGIDINGNSNSNLGYSVNINNDIITVSSINFNSIGKVDIYENNGSNLNLLNTISGASNNSFYGFSSSLSSNNILTLSTQSDNNLGQVETYDLSDLLSIQYSEHPEIKIYPNPASNILNLDLKNNLKIKNINILSINGKRIKQFSSNLNYIDVSFLSQGIYFIEIVTSDSNYIIKFLKK</sequence>
<dbReference type="InterPro" id="IPR011043">
    <property type="entry name" value="Gal_Oxase/kelch_b-propeller"/>
</dbReference>
<evidence type="ECO:0000313" key="4">
    <source>
        <dbReference type="Proteomes" id="UP001182991"/>
    </source>
</evidence>
<gene>
    <name evidence="3" type="ORF">RLT85_07650</name>
</gene>
<dbReference type="RefSeq" id="WP_311401440.1">
    <property type="nucleotide sequence ID" value="NZ_JAVRBG010000006.1"/>
</dbReference>
<dbReference type="InterPro" id="IPR013519">
    <property type="entry name" value="Int_alpha_beta-p"/>
</dbReference>
<evidence type="ECO:0000313" key="3">
    <source>
        <dbReference type="EMBL" id="MDT0294506.1"/>
    </source>
</evidence>
<reference evidence="4" key="1">
    <citation type="submission" date="2023-07" db="EMBL/GenBank/DDBJ databases">
        <title>Isolating and identifying novel microbial strains from the Mariana Trench.</title>
        <authorList>
            <person name="Fu H."/>
        </authorList>
    </citation>
    <scope>NUCLEOTIDE SEQUENCE [LARGE SCALE GENOMIC DNA]</scope>
    <source>
        <strain evidence="4">T-y2</strain>
    </source>
</reference>
<dbReference type="Gene3D" id="2.130.10.130">
    <property type="entry name" value="Integrin alpha, N-terminal"/>
    <property type="match status" value="2"/>
</dbReference>
<dbReference type="PANTHER" id="PTHR36220">
    <property type="entry name" value="UNNAMED PRODUCT"/>
    <property type="match status" value="1"/>
</dbReference>
<evidence type="ECO:0000259" key="2">
    <source>
        <dbReference type="Pfam" id="PF18962"/>
    </source>
</evidence>
<feature type="domain" description="Secretion system C-terminal sorting" evidence="2">
    <location>
        <begin position="406"/>
        <end position="472"/>
    </location>
</feature>
<evidence type="ECO:0000256" key="1">
    <source>
        <dbReference type="ARBA" id="ARBA00022729"/>
    </source>
</evidence>
<dbReference type="PANTHER" id="PTHR36220:SF1">
    <property type="entry name" value="GAMMA TUBULIN COMPLEX COMPONENT C-TERMINAL DOMAIN-CONTAINING PROTEIN"/>
    <property type="match status" value="1"/>
</dbReference>
<dbReference type="PROSITE" id="PS51470">
    <property type="entry name" value="FG_GAP"/>
    <property type="match status" value="1"/>
</dbReference>
<organism evidence="3 4">
    <name type="scientific">Mesonia ostreae</name>
    <dbReference type="NCBI Taxonomy" id="861110"/>
    <lineage>
        <taxon>Bacteria</taxon>
        <taxon>Pseudomonadati</taxon>
        <taxon>Bacteroidota</taxon>
        <taxon>Flavobacteriia</taxon>
        <taxon>Flavobacteriales</taxon>
        <taxon>Flavobacteriaceae</taxon>
        <taxon>Mesonia</taxon>
    </lineage>
</organism>
<proteinExistence type="predicted"/>
<dbReference type="InterPro" id="IPR028994">
    <property type="entry name" value="Integrin_alpha_N"/>
</dbReference>
<dbReference type="Pfam" id="PF18962">
    <property type="entry name" value="Por_Secre_tail"/>
    <property type="match status" value="1"/>
</dbReference>
<dbReference type="NCBIfam" id="TIGR04183">
    <property type="entry name" value="Por_Secre_tail"/>
    <property type="match status" value="1"/>
</dbReference>
<keyword evidence="1" id="KW-0732">Signal</keyword>
<dbReference type="InterPro" id="IPR026444">
    <property type="entry name" value="Secre_tail"/>
</dbReference>
<dbReference type="EMBL" id="JAVRBG010000006">
    <property type="protein sequence ID" value="MDT0294506.1"/>
    <property type="molecule type" value="Genomic_DNA"/>
</dbReference>
<protein>
    <submittedName>
        <fullName evidence="3">T9SS type A sorting domain-containing protein</fullName>
    </submittedName>
</protein>
<name>A0ABU2KIG6_9FLAO</name>
<dbReference type="SUPFAM" id="SSF50965">
    <property type="entry name" value="Galactose oxidase, central domain"/>
    <property type="match status" value="2"/>
</dbReference>
<comment type="caution">
    <text evidence="3">The sequence shown here is derived from an EMBL/GenBank/DDBJ whole genome shotgun (WGS) entry which is preliminary data.</text>
</comment>